<feature type="region of interest" description="Disordered" evidence="1">
    <location>
        <begin position="168"/>
        <end position="208"/>
    </location>
</feature>
<feature type="compositionally biased region" description="Polar residues" evidence="1">
    <location>
        <begin position="196"/>
        <end position="208"/>
    </location>
</feature>
<feature type="region of interest" description="Disordered" evidence="1">
    <location>
        <begin position="64"/>
        <end position="105"/>
    </location>
</feature>
<evidence type="ECO:0000256" key="1">
    <source>
        <dbReference type="SAM" id="MobiDB-lite"/>
    </source>
</evidence>
<evidence type="ECO:0000313" key="2">
    <source>
        <dbReference type="EMBL" id="KRM73695.1"/>
    </source>
</evidence>
<protein>
    <submittedName>
        <fullName evidence="2">Phage scaffold protein</fullName>
    </submittedName>
</protein>
<dbReference type="AlphaFoldDB" id="A0A0R2B351"/>
<gene>
    <name evidence="2" type="ORF">FC48_GL000968</name>
</gene>
<dbReference type="Proteomes" id="UP000051612">
    <property type="component" value="Unassembled WGS sequence"/>
</dbReference>
<dbReference type="InterPro" id="IPR025580">
    <property type="entry name" value="Gp46"/>
</dbReference>
<feature type="region of interest" description="Disordered" evidence="1">
    <location>
        <begin position="10"/>
        <end position="52"/>
    </location>
</feature>
<organism evidence="2 3">
    <name type="scientific">Ligilactobacillus murinus DSM 20452 = NBRC 14221</name>
    <dbReference type="NCBI Taxonomy" id="1423772"/>
    <lineage>
        <taxon>Bacteria</taxon>
        <taxon>Bacillati</taxon>
        <taxon>Bacillota</taxon>
        <taxon>Bacilli</taxon>
        <taxon>Lactobacillales</taxon>
        <taxon>Lactobacillaceae</taxon>
        <taxon>Ligilactobacillus</taxon>
    </lineage>
</organism>
<dbReference type="EMBL" id="AYYN01000140">
    <property type="protein sequence ID" value="KRM73695.1"/>
    <property type="molecule type" value="Genomic_DNA"/>
</dbReference>
<sequence length="208" mass="23433">MEKELLFLDLQRFAEGEQGDGSDGANAQESVEGAESKTEPFKTFETESEMDSFFDKKLSKALETARSNWQKEQEEQAKTAKERKNMTEEQKREYDFKQREQALSDREAEITKRENKSKLANQLIQDGLPAGLVDVFGDVLADEDAMNASYQKVSEVFRSAVHDAVENRLAQSARTPKSTQGNSTPKSVGEVYAEKANNSNGSKNDFWK</sequence>
<feature type="compositionally biased region" description="Basic and acidic residues" evidence="1">
    <location>
        <begin position="34"/>
        <end position="45"/>
    </location>
</feature>
<name>A0A0R2B351_9LACO</name>
<reference evidence="2 3" key="1">
    <citation type="journal article" date="2015" name="Genome Announc.">
        <title>Expanding the biotechnology potential of lactobacilli through comparative genomics of 213 strains and associated genera.</title>
        <authorList>
            <person name="Sun Z."/>
            <person name="Harris H.M."/>
            <person name="McCann A."/>
            <person name="Guo C."/>
            <person name="Argimon S."/>
            <person name="Zhang W."/>
            <person name="Yang X."/>
            <person name="Jeffery I.B."/>
            <person name="Cooney J.C."/>
            <person name="Kagawa T.F."/>
            <person name="Liu W."/>
            <person name="Song Y."/>
            <person name="Salvetti E."/>
            <person name="Wrobel A."/>
            <person name="Rasinkangas P."/>
            <person name="Parkhill J."/>
            <person name="Rea M.C."/>
            <person name="O'Sullivan O."/>
            <person name="Ritari J."/>
            <person name="Douillard F.P."/>
            <person name="Paul Ross R."/>
            <person name="Yang R."/>
            <person name="Briner A.E."/>
            <person name="Felis G.E."/>
            <person name="de Vos W.M."/>
            <person name="Barrangou R."/>
            <person name="Klaenhammer T.R."/>
            <person name="Caufield P.W."/>
            <person name="Cui Y."/>
            <person name="Zhang H."/>
            <person name="O'Toole P.W."/>
        </authorList>
    </citation>
    <scope>NUCLEOTIDE SEQUENCE [LARGE SCALE GENOMIC DNA]</scope>
    <source>
        <strain evidence="2 3">DSM 20452</strain>
    </source>
</reference>
<dbReference type="PATRIC" id="fig|1423772.3.peg.1042"/>
<evidence type="ECO:0000313" key="3">
    <source>
        <dbReference type="Proteomes" id="UP000051612"/>
    </source>
</evidence>
<accession>A0A0R2B351</accession>
<dbReference type="RefSeq" id="WP_056959591.1">
    <property type="nucleotide sequence ID" value="NZ_AYYN01000140.1"/>
</dbReference>
<comment type="caution">
    <text evidence="2">The sequence shown here is derived from an EMBL/GenBank/DDBJ whole genome shotgun (WGS) entry which is preliminary data.</text>
</comment>
<proteinExistence type="predicted"/>
<dbReference type="Pfam" id="PF14265">
    <property type="entry name" value="DUF4355"/>
    <property type="match status" value="1"/>
</dbReference>
<feature type="compositionally biased region" description="Basic and acidic residues" evidence="1">
    <location>
        <begin position="69"/>
        <end position="105"/>
    </location>
</feature>
<feature type="compositionally biased region" description="Polar residues" evidence="1">
    <location>
        <begin position="169"/>
        <end position="186"/>
    </location>
</feature>